<accession>A0AAJ5YTU6</accession>
<sequence>MRFAHGWFGLILLTVEVLAQNSASTSSNSRSRPTSSNSPTSTAPQNLTRSGNATSSSNATSASSANQTSVNTTQPPIPKSPLPAGFLDPLDTSGADMLGVSCLYLTQHFDMHTPVGEPLNLVISSESSPDVLQPEGFLVWATALGFGVSCLGQGDSGGFMYANLGTENPNVRQGSLSGNNGVMRWNYGLPEIGTCRETIQGGNHFRWFTQHTRQAGTAIFLASSIELGLDSAHAVSSNGYNLGRDSIVELATNKNGIEWEGNKFNASVKWVEAGRLLNATSVNINHPEVAPTNGTAIDGRVAVLYVNTIQRNYGGRK</sequence>
<feature type="signal peptide" evidence="2">
    <location>
        <begin position="1"/>
        <end position="19"/>
    </location>
</feature>
<evidence type="ECO:0000256" key="2">
    <source>
        <dbReference type="SAM" id="SignalP"/>
    </source>
</evidence>
<proteinExistence type="predicted"/>
<dbReference type="Proteomes" id="UP001219567">
    <property type="component" value="Chromosome 2"/>
</dbReference>
<dbReference type="AlphaFoldDB" id="A0AAJ5YTU6"/>
<evidence type="ECO:0000313" key="4">
    <source>
        <dbReference type="Proteomes" id="UP001219567"/>
    </source>
</evidence>
<dbReference type="EMBL" id="CP119944">
    <property type="protein sequence ID" value="WFC99113.1"/>
    <property type="molecule type" value="Genomic_DNA"/>
</dbReference>
<feature type="region of interest" description="Disordered" evidence="1">
    <location>
        <begin position="23"/>
        <end position="88"/>
    </location>
</feature>
<evidence type="ECO:0000313" key="3">
    <source>
        <dbReference type="EMBL" id="WFC99113.1"/>
    </source>
</evidence>
<feature type="compositionally biased region" description="Low complexity" evidence="1">
    <location>
        <begin position="23"/>
        <end position="73"/>
    </location>
</feature>
<keyword evidence="4" id="KW-1185">Reference proteome</keyword>
<evidence type="ECO:0000256" key="1">
    <source>
        <dbReference type="SAM" id="MobiDB-lite"/>
    </source>
</evidence>
<evidence type="ECO:0008006" key="5">
    <source>
        <dbReference type="Google" id="ProtNLM"/>
    </source>
</evidence>
<gene>
    <name evidence="3" type="ORF">MYAM1_001851</name>
</gene>
<name>A0AAJ5YTU6_9BASI</name>
<reference evidence="3 4" key="1">
    <citation type="submission" date="2023-03" db="EMBL/GenBank/DDBJ databases">
        <title>Mating type loci evolution in Malassezia.</title>
        <authorList>
            <person name="Coelho M.A."/>
        </authorList>
    </citation>
    <scope>NUCLEOTIDE SEQUENCE [LARGE SCALE GENOMIC DNA]</scope>
    <source>
        <strain evidence="3 4">CBS 9725</strain>
    </source>
</reference>
<keyword evidence="2" id="KW-0732">Signal</keyword>
<protein>
    <recommendedName>
        <fullName evidence="5">Secreted protein</fullName>
    </recommendedName>
</protein>
<organism evidence="3 4">
    <name type="scientific">Malassezia yamatoensis</name>
    <dbReference type="NCBI Taxonomy" id="253288"/>
    <lineage>
        <taxon>Eukaryota</taxon>
        <taxon>Fungi</taxon>
        <taxon>Dikarya</taxon>
        <taxon>Basidiomycota</taxon>
        <taxon>Ustilaginomycotina</taxon>
        <taxon>Malasseziomycetes</taxon>
        <taxon>Malasseziales</taxon>
        <taxon>Malasseziaceae</taxon>
        <taxon>Malassezia</taxon>
    </lineage>
</organism>
<feature type="chain" id="PRO_5042615554" description="Secreted protein" evidence="2">
    <location>
        <begin position="20"/>
        <end position="317"/>
    </location>
</feature>